<keyword evidence="7 9" id="KW-0408">Iron</keyword>
<evidence type="ECO:0000313" key="12">
    <source>
        <dbReference type="EMBL" id="THV05806.1"/>
    </source>
</evidence>
<proteinExistence type="inferred from homology"/>
<keyword evidence="6 10" id="KW-0560">Oxidoreductase</keyword>
<dbReference type="CDD" id="cd11065">
    <property type="entry name" value="CYP64-like"/>
    <property type="match status" value="1"/>
</dbReference>
<evidence type="ECO:0000256" key="3">
    <source>
        <dbReference type="ARBA" id="ARBA00010617"/>
    </source>
</evidence>
<dbReference type="SUPFAM" id="SSF48264">
    <property type="entry name" value="Cytochrome P450"/>
    <property type="match status" value="1"/>
</dbReference>
<dbReference type="InterPro" id="IPR017972">
    <property type="entry name" value="Cyt_P450_CS"/>
</dbReference>
<sequence length="533" mass="60448">MDTNFIALLSTLALALTFFLRRRRPTPPGPPGLPLLGNLLDLPKKEAWKTYIEWGKKYNSDFLSMKLPGQQFFILNSSKVCYDLLVKKSAIYSDRPHSTMLYDLIGAGWLIVFMKVNTEYWKIHRYLFRREFDSGDSTSVNKYHALQAARRLIQRLLTSKDYEGELRLQVSFRVDKEECSRFFYRAAVDSILSITYGITPSSFEHPFIQVTEAVNKIFADVARGGYLVDVFPFLKYLPGWIPGIQFQGIASRAKTYAKDVLTGPYAEIQEQLNSGTAVSSVASRFFSEMQEGKNLSEMEKEAMRNVLANAYLDDCAGLISSQSICALYNVVLAMAIHPEVQKRAQKELDDVLGGTRLPDFTDYSRLPYVTALVNEVFRCYPVTPFAVYHLSTQDDVYNGYEIPKGSILIPNAYALLHDENLFGPDTDKFNPDRFIKPDGTFNPDLSDIEVAFGFGRRACPGRFIARDTIWVMTASILTAFEINDPLDMNGNKLTSESALEFTNAMISFPPRMKVTFKPRIPESIVHDAVRHQQ</sequence>
<evidence type="ECO:0000256" key="2">
    <source>
        <dbReference type="ARBA" id="ARBA00005179"/>
    </source>
</evidence>
<keyword evidence="11" id="KW-0732">Signal</keyword>
<dbReference type="InterPro" id="IPR001128">
    <property type="entry name" value="Cyt_P450"/>
</dbReference>
<dbReference type="GO" id="GO:0004497">
    <property type="term" value="F:monooxygenase activity"/>
    <property type="evidence" value="ECO:0007669"/>
    <property type="project" value="UniProtKB-KW"/>
</dbReference>
<dbReference type="GO" id="GO:0016705">
    <property type="term" value="F:oxidoreductase activity, acting on paired donors, with incorporation or reduction of molecular oxygen"/>
    <property type="evidence" value="ECO:0007669"/>
    <property type="project" value="InterPro"/>
</dbReference>
<evidence type="ECO:0000256" key="8">
    <source>
        <dbReference type="ARBA" id="ARBA00023033"/>
    </source>
</evidence>
<comment type="cofactor">
    <cofactor evidence="1 9">
        <name>heme</name>
        <dbReference type="ChEBI" id="CHEBI:30413"/>
    </cofactor>
</comment>
<dbReference type="AlphaFoldDB" id="A0A4V6T5P9"/>
<dbReference type="GO" id="GO:0005506">
    <property type="term" value="F:iron ion binding"/>
    <property type="evidence" value="ECO:0007669"/>
    <property type="project" value="InterPro"/>
</dbReference>
<keyword evidence="4 9" id="KW-0349">Heme</keyword>
<dbReference type="PROSITE" id="PS00086">
    <property type="entry name" value="CYTOCHROME_P450"/>
    <property type="match status" value="1"/>
</dbReference>
<dbReference type="PANTHER" id="PTHR46300:SF7">
    <property type="entry name" value="P450, PUTATIVE (EUROFUNG)-RELATED"/>
    <property type="match status" value="1"/>
</dbReference>
<dbReference type="Gene3D" id="1.10.630.10">
    <property type="entry name" value="Cytochrome P450"/>
    <property type="match status" value="1"/>
</dbReference>
<reference evidence="12 13" key="1">
    <citation type="journal article" date="2019" name="Nat. Ecol. Evol.">
        <title>Megaphylogeny resolves global patterns of mushroom evolution.</title>
        <authorList>
            <person name="Varga T."/>
            <person name="Krizsan K."/>
            <person name="Foldi C."/>
            <person name="Dima B."/>
            <person name="Sanchez-Garcia M."/>
            <person name="Sanchez-Ramirez S."/>
            <person name="Szollosi G.J."/>
            <person name="Szarkandi J.G."/>
            <person name="Papp V."/>
            <person name="Albert L."/>
            <person name="Andreopoulos W."/>
            <person name="Angelini C."/>
            <person name="Antonin V."/>
            <person name="Barry K.W."/>
            <person name="Bougher N.L."/>
            <person name="Buchanan P."/>
            <person name="Buyck B."/>
            <person name="Bense V."/>
            <person name="Catcheside P."/>
            <person name="Chovatia M."/>
            <person name="Cooper J."/>
            <person name="Damon W."/>
            <person name="Desjardin D."/>
            <person name="Finy P."/>
            <person name="Geml J."/>
            <person name="Haridas S."/>
            <person name="Hughes K."/>
            <person name="Justo A."/>
            <person name="Karasinski D."/>
            <person name="Kautmanova I."/>
            <person name="Kiss B."/>
            <person name="Kocsube S."/>
            <person name="Kotiranta H."/>
            <person name="LaButti K.M."/>
            <person name="Lechner B.E."/>
            <person name="Liimatainen K."/>
            <person name="Lipzen A."/>
            <person name="Lukacs Z."/>
            <person name="Mihaltcheva S."/>
            <person name="Morgado L.N."/>
            <person name="Niskanen T."/>
            <person name="Noordeloos M.E."/>
            <person name="Ohm R.A."/>
            <person name="Ortiz-Santana B."/>
            <person name="Ovrebo C."/>
            <person name="Racz N."/>
            <person name="Riley R."/>
            <person name="Savchenko A."/>
            <person name="Shiryaev A."/>
            <person name="Soop K."/>
            <person name="Spirin V."/>
            <person name="Szebenyi C."/>
            <person name="Tomsovsky M."/>
            <person name="Tulloss R.E."/>
            <person name="Uehling J."/>
            <person name="Grigoriev I.V."/>
            <person name="Vagvolgyi C."/>
            <person name="Papp T."/>
            <person name="Martin F.M."/>
            <person name="Miettinen O."/>
            <person name="Hibbett D.S."/>
            <person name="Nagy L.G."/>
        </authorList>
    </citation>
    <scope>NUCLEOTIDE SEQUENCE [LARGE SCALE GENOMIC DNA]</scope>
    <source>
        <strain evidence="12 13">CBS 962.96</strain>
    </source>
</reference>
<accession>A0A4V6T5P9</accession>
<keyword evidence="5 9" id="KW-0479">Metal-binding</keyword>
<dbReference type="PRINTS" id="PR00385">
    <property type="entry name" value="P450"/>
</dbReference>
<evidence type="ECO:0000256" key="6">
    <source>
        <dbReference type="ARBA" id="ARBA00023002"/>
    </source>
</evidence>
<evidence type="ECO:0000256" key="10">
    <source>
        <dbReference type="RuleBase" id="RU000461"/>
    </source>
</evidence>
<gene>
    <name evidence="12" type="ORF">K435DRAFT_888426</name>
</gene>
<evidence type="ECO:0000313" key="13">
    <source>
        <dbReference type="Proteomes" id="UP000297245"/>
    </source>
</evidence>
<evidence type="ECO:0000256" key="5">
    <source>
        <dbReference type="ARBA" id="ARBA00022723"/>
    </source>
</evidence>
<evidence type="ECO:0000256" key="11">
    <source>
        <dbReference type="SAM" id="SignalP"/>
    </source>
</evidence>
<feature type="binding site" description="axial binding residue" evidence="9">
    <location>
        <position position="459"/>
    </location>
    <ligand>
        <name>heme</name>
        <dbReference type="ChEBI" id="CHEBI:30413"/>
    </ligand>
    <ligandPart>
        <name>Fe</name>
        <dbReference type="ChEBI" id="CHEBI:18248"/>
    </ligandPart>
</feature>
<feature type="signal peptide" evidence="11">
    <location>
        <begin position="1"/>
        <end position="17"/>
    </location>
</feature>
<feature type="chain" id="PRO_5020649971" evidence="11">
    <location>
        <begin position="18"/>
        <end position="533"/>
    </location>
</feature>
<protein>
    <submittedName>
        <fullName evidence="12">Cytochrome P450</fullName>
    </submittedName>
</protein>
<keyword evidence="13" id="KW-1185">Reference proteome</keyword>
<dbReference type="GO" id="GO:0020037">
    <property type="term" value="F:heme binding"/>
    <property type="evidence" value="ECO:0007669"/>
    <property type="project" value="InterPro"/>
</dbReference>
<evidence type="ECO:0000256" key="9">
    <source>
        <dbReference type="PIRSR" id="PIRSR602401-1"/>
    </source>
</evidence>
<organism evidence="12 13">
    <name type="scientific">Dendrothele bispora (strain CBS 962.96)</name>
    <dbReference type="NCBI Taxonomy" id="1314807"/>
    <lineage>
        <taxon>Eukaryota</taxon>
        <taxon>Fungi</taxon>
        <taxon>Dikarya</taxon>
        <taxon>Basidiomycota</taxon>
        <taxon>Agaricomycotina</taxon>
        <taxon>Agaricomycetes</taxon>
        <taxon>Agaricomycetidae</taxon>
        <taxon>Agaricales</taxon>
        <taxon>Agaricales incertae sedis</taxon>
        <taxon>Dendrothele</taxon>
    </lineage>
</organism>
<evidence type="ECO:0000256" key="1">
    <source>
        <dbReference type="ARBA" id="ARBA00001971"/>
    </source>
</evidence>
<name>A0A4V6T5P9_DENBC</name>
<dbReference type="InterPro" id="IPR002401">
    <property type="entry name" value="Cyt_P450_E_grp-I"/>
</dbReference>
<dbReference type="InterPro" id="IPR036396">
    <property type="entry name" value="Cyt_P450_sf"/>
</dbReference>
<dbReference type="PANTHER" id="PTHR46300">
    <property type="entry name" value="P450, PUTATIVE (EUROFUNG)-RELATED-RELATED"/>
    <property type="match status" value="1"/>
</dbReference>
<comment type="pathway">
    <text evidence="2">Secondary metabolite biosynthesis.</text>
</comment>
<evidence type="ECO:0000256" key="7">
    <source>
        <dbReference type="ARBA" id="ARBA00023004"/>
    </source>
</evidence>
<evidence type="ECO:0000256" key="4">
    <source>
        <dbReference type="ARBA" id="ARBA00022617"/>
    </source>
</evidence>
<comment type="similarity">
    <text evidence="3 10">Belongs to the cytochrome P450 family.</text>
</comment>
<dbReference type="Pfam" id="PF00067">
    <property type="entry name" value="p450"/>
    <property type="match status" value="1"/>
</dbReference>
<dbReference type="OrthoDB" id="1055148at2759"/>
<keyword evidence="8 10" id="KW-0503">Monooxygenase</keyword>
<dbReference type="PRINTS" id="PR00463">
    <property type="entry name" value="EP450I"/>
</dbReference>
<dbReference type="InterPro" id="IPR050364">
    <property type="entry name" value="Cytochrome_P450_fung"/>
</dbReference>
<dbReference type="EMBL" id="ML179046">
    <property type="protein sequence ID" value="THV05806.1"/>
    <property type="molecule type" value="Genomic_DNA"/>
</dbReference>
<dbReference type="Proteomes" id="UP000297245">
    <property type="component" value="Unassembled WGS sequence"/>
</dbReference>